<reference evidence="2" key="1">
    <citation type="submission" date="2022-11" db="UniProtKB">
        <authorList>
            <consortium name="WormBaseParasite"/>
        </authorList>
    </citation>
    <scope>IDENTIFICATION</scope>
</reference>
<accession>A0A914CZC2</accession>
<dbReference type="Proteomes" id="UP000887540">
    <property type="component" value="Unplaced"/>
</dbReference>
<evidence type="ECO:0000313" key="2">
    <source>
        <dbReference type="WBParaSite" id="ACRNAN_scaffold16018.g14862.t1"/>
    </source>
</evidence>
<proteinExistence type="predicted"/>
<dbReference type="AlphaFoldDB" id="A0A914CZC2"/>
<keyword evidence="1" id="KW-1185">Reference proteome</keyword>
<protein>
    <submittedName>
        <fullName evidence="2">Uncharacterized protein</fullName>
    </submittedName>
</protein>
<evidence type="ECO:0000313" key="1">
    <source>
        <dbReference type="Proteomes" id="UP000887540"/>
    </source>
</evidence>
<organism evidence="1 2">
    <name type="scientific">Acrobeloides nanus</name>
    <dbReference type="NCBI Taxonomy" id="290746"/>
    <lineage>
        <taxon>Eukaryota</taxon>
        <taxon>Metazoa</taxon>
        <taxon>Ecdysozoa</taxon>
        <taxon>Nematoda</taxon>
        <taxon>Chromadorea</taxon>
        <taxon>Rhabditida</taxon>
        <taxon>Tylenchina</taxon>
        <taxon>Cephalobomorpha</taxon>
        <taxon>Cephaloboidea</taxon>
        <taxon>Cephalobidae</taxon>
        <taxon>Acrobeloides</taxon>
    </lineage>
</organism>
<sequence length="81" mass="8428">MKSGGPGFRMGGPMEGDLGGDFEGMGGYGSYRRQPFGPDYGGYGQMGGGRYEMGGRGGFGGGYGGYGMQALSRNRYMAVKN</sequence>
<dbReference type="WBParaSite" id="ACRNAN_scaffold16018.g14862.t1">
    <property type="protein sequence ID" value="ACRNAN_scaffold16018.g14862.t1"/>
    <property type="gene ID" value="ACRNAN_scaffold16018.g14862"/>
</dbReference>
<name>A0A914CZC2_9BILA</name>